<keyword evidence="2" id="KW-1185">Reference proteome</keyword>
<dbReference type="RefSeq" id="WP_203843749.1">
    <property type="nucleotide sequence ID" value="NZ_BAAATV010000047.1"/>
</dbReference>
<gene>
    <name evidence="1" type="ORF">Ahu01nite_099620</name>
</gene>
<dbReference type="EMBL" id="BOMN01000155">
    <property type="protein sequence ID" value="GIE26860.1"/>
    <property type="molecule type" value="Genomic_DNA"/>
</dbReference>
<accession>A0ABQ4A7M4</accession>
<sequence>MGERRRRFTITAEVTVDVTDVDTLRKAALDRVAEAGFVAHGDRSVDQTKAAEHDAVRDNVTAALDWVTDPDAIVQGGVGADVIGSTTSITEAERADSSAGDADGELMPDFAALFPACVCGADDCENCSGFQLTPRSAAILWGVAQLHADFAYEDVQQHGDAPVTEPHDDWVAFADYPRITWAQDAVWWRQAARAFDDLAAGQPPLATCPGEEMAMHLMLRSADGAAADGWGVPQDELALLPAHDDDYNWDLAVDVLLQDEDILHLFDRQLDGIEDPESEENKRFRIGDYRPEAWFRPFQNATPRDARRPFRR</sequence>
<evidence type="ECO:0000313" key="1">
    <source>
        <dbReference type="EMBL" id="GIE26860.1"/>
    </source>
</evidence>
<evidence type="ECO:0000313" key="2">
    <source>
        <dbReference type="Proteomes" id="UP000603200"/>
    </source>
</evidence>
<organism evidence="1 2">
    <name type="scientific">Winogradskya humida</name>
    <dbReference type="NCBI Taxonomy" id="113566"/>
    <lineage>
        <taxon>Bacteria</taxon>
        <taxon>Bacillati</taxon>
        <taxon>Actinomycetota</taxon>
        <taxon>Actinomycetes</taxon>
        <taxon>Micromonosporales</taxon>
        <taxon>Micromonosporaceae</taxon>
        <taxon>Winogradskya</taxon>
    </lineage>
</organism>
<dbReference type="Proteomes" id="UP000603200">
    <property type="component" value="Unassembled WGS sequence"/>
</dbReference>
<comment type="caution">
    <text evidence="1">The sequence shown here is derived from an EMBL/GenBank/DDBJ whole genome shotgun (WGS) entry which is preliminary data.</text>
</comment>
<reference evidence="1 2" key="1">
    <citation type="submission" date="2021-01" db="EMBL/GenBank/DDBJ databases">
        <title>Whole genome shotgun sequence of Actinoplanes humidus NBRC 14915.</title>
        <authorList>
            <person name="Komaki H."/>
            <person name="Tamura T."/>
        </authorList>
    </citation>
    <scope>NUCLEOTIDE SEQUENCE [LARGE SCALE GENOMIC DNA]</scope>
    <source>
        <strain evidence="1 2">NBRC 14915</strain>
    </source>
</reference>
<name>A0ABQ4A7M4_9ACTN</name>
<protein>
    <submittedName>
        <fullName evidence="1">Uncharacterized protein</fullName>
    </submittedName>
</protein>
<proteinExistence type="predicted"/>